<reference evidence="2 3" key="1">
    <citation type="journal article" date="2020" name="Genomics">
        <title>Complete, high-quality genomes from long-read metagenomic sequencing of two wolf lichen thalli reveals enigmatic genome architecture.</title>
        <authorList>
            <person name="McKenzie S.K."/>
            <person name="Walston R.F."/>
            <person name="Allen J.L."/>
        </authorList>
    </citation>
    <scope>NUCLEOTIDE SEQUENCE [LARGE SCALE GENOMIC DNA]</scope>
    <source>
        <strain evidence="2">WasteWater1</strain>
    </source>
</reference>
<protein>
    <submittedName>
        <fullName evidence="2">Uncharacterized protein</fullName>
    </submittedName>
</protein>
<sequence>MPNSTAHPQQPSYTAARSAKPERPQLQSWLNKAETHEQMMVGQKTSRSFVTTMRFLEEMETKIEREFR</sequence>
<evidence type="ECO:0000313" key="3">
    <source>
        <dbReference type="Proteomes" id="UP000593566"/>
    </source>
</evidence>
<dbReference type="EMBL" id="JACCJB010000018">
    <property type="protein sequence ID" value="KAF6219972.1"/>
    <property type="molecule type" value="Genomic_DNA"/>
</dbReference>
<dbReference type="Proteomes" id="UP000593566">
    <property type="component" value="Unassembled WGS sequence"/>
</dbReference>
<gene>
    <name evidence="2" type="ORF">HO133_003797</name>
</gene>
<organism evidence="2 3">
    <name type="scientific">Letharia lupina</name>
    <dbReference type="NCBI Taxonomy" id="560253"/>
    <lineage>
        <taxon>Eukaryota</taxon>
        <taxon>Fungi</taxon>
        <taxon>Dikarya</taxon>
        <taxon>Ascomycota</taxon>
        <taxon>Pezizomycotina</taxon>
        <taxon>Lecanoromycetes</taxon>
        <taxon>OSLEUM clade</taxon>
        <taxon>Lecanoromycetidae</taxon>
        <taxon>Lecanorales</taxon>
        <taxon>Lecanorineae</taxon>
        <taxon>Parmeliaceae</taxon>
        <taxon>Letharia</taxon>
    </lineage>
</organism>
<accession>A0A8H6CAL2</accession>
<comment type="caution">
    <text evidence="2">The sequence shown here is derived from an EMBL/GenBank/DDBJ whole genome shotgun (WGS) entry which is preliminary data.</text>
</comment>
<name>A0A8H6CAL2_9LECA</name>
<proteinExistence type="predicted"/>
<feature type="compositionally biased region" description="Polar residues" evidence="1">
    <location>
        <begin position="1"/>
        <end position="15"/>
    </location>
</feature>
<dbReference type="RefSeq" id="XP_037149407.1">
    <property type="nucleotide sequence ID" value="XM_037294719.1"/>
</dbReference>
<feature type="region of interest" description="Disordered" evidence="1">
    <location>
        <begin position="1"/>
        <end position="25"/>
    </location>
</feature>
<evidence type="ECO:0000313" key="2">
    <source>
        <dbReference type="EMBL" id="KAF6219972.1"/>
    </source>
</evidence>
<dbReference type="GeneID" id="59332208"/>
<evidence type="ECO:0000256" key="1">
    <source>
        <dbReference type="SAM" id="MobiDB-lite"/>
    </source>
</evidence>
<keyword evidence="3" id="KW-1185">Reference proteome</keyword>
<dbReference type="AlphaFoldDB" id="A0A8H6CAL2"/>